<dbReference type="EMBL" id="CABFOC020000041">
    <property type="protein sequence ID" value="CAH0051508.1"/>
    <property type="molecule type" value="Genomic_DNA"/>
</dbReference>
<name>A0A9N9Z9S9_9HYPO</name>
<gene>
    <name evidence="1" type="ORF">CSOL1703_00017849</name>
</gene>
<evidence type="ECO:0000313" key="2">
    <source>
        <dbReference type="Proteomes" id="UP000775872"/>
    </source>
</evidence>
<protein>
    <submittedName>
        <fullName evidence="1">Uncharacterized protein</fullName>
    </submittedName>
</protein>
<accession>A0A9N9Z9S9</accession>
<keyword evidence="2" id="KW-1185">Reference proteome</keyword>
<organism evidence="1 2">
    <name type="scientific">Clonostachys solani</name>
    <dbReference type="NCBI Taxonomy" id="160281"/>
    <lineage>
        <taxon>Eukaryota</taxon>
        <taxon>Fungi</taxon>
        <taxon>Dikarya</taxon>
        <taxon>Ascomycota</taxon>
        <taxon>Pezizomycotina</taxon>
        <taxon>Sordariomycetes</taxon>
        <taxon>Hypocreomycetidae</taxon>
        <taxon>Hypocreales</taxon>
        <taxon>Bionectriaceae</taxon>
        <taxon>Clonostachys</taxon>
    </lineage>
</organism>
<reference evidence="1 2" key="2">
    <citation type="submission" date="2021-10" db="EMBL/GenBank/DDBJ databases">
        <authorList>
            <person name="Piombo E."/>
        </authorList>
    </citation>
    <scope>NUCLEOTIDE SEQUENCE [LARGE SCALE GENOMIC DNA]</scope>
</reference>
<comment type="caution">
    <text evidence="1">The sequence shown here is derived from an EMBL/GenBank/DDBJ whole genome shotgun (WGS) entry which is preliminary data.</text>
</comment>
<proteinExistence type="predicted"/>
<evidence type="ECO:0000313" key="1">
    <source>
        <dbReference type="EMBL" id="CAH0051508.1"/>
    </source>
</evidence>
<dbReference type="OrthoDB" id="21416at2759"/>
<reference evidence="2" key="1">
    <citation type="submission" date="2019-06" db="EMBL/GenBank/DDBJ databases">
        <authorList>
            <person name="Broberg M."/>
        </authorList>
    </citation>
    <scope>NUCLEOTIDE SEQUENCE [LARGE SCALE GENOMIC DNA]</scope>
</reference>
<dbReference type="Proteomes" id="UP000775872">
    <property type="component" value="Unassembled WGS sequence"/>
</dbReference>
<dbReference type="AlphaFoldDB" id="A0A9N9Z9S9"/>
<sequence length="233" mass="25971">MASPAWTDKVFRFRRLPHYVTDAVEAASLISTALGIPLDDTIIRSLATTCLQYDSRELQDCEISFAEAPGGRLILDAHFENLAVLNGVDRELHHTDQSFQTISDISLGLIHQLNTGGWNLKTSKHITSAAHSLGGLVLKDVIVQISDREVVASMLDRVRGAIMFGVPSLGMYQSHLIAMTQGRSNEMLVQDLSRENGNAYLRQLNTRFDGLPFIKKPQIYWAYETKEPPYKGV</sequence>